<dbReference type="EMBL" id="BJLJ01000012">
    <property type="protein sequence ID" value="GEA68692.1"/>
    <property type="molecule type" value="Genomic_DNA"/>
</dbReference>
<comment type="caution">
    <text evidence="2">The sequence shown here is derived from an EMBL/GenBank/DDBJ whole genome shotgun (WGS) entry which is preliminary data.</text>
</comment>
<keyword evidence="1" id="KW-0812">Transmembrane</keyword>
<reference evidence="2 5" key="2">
    <citation type="submission" date="2019-06" db="EMBL/GenBank/DDBJ databases">
        <title>Whole genome shotgun sequence of Acinetobacter pittii NBRC 110514.</title>
        <authorList>
            <person name="Hosoyama A."/>
            <person name="Uohara A."/>
            <person name="Ohji S."/>
            <person name="Ichikawa N."/>
        </authorList>
    </citation>
    <scope>NUCLEOTIDE SEQUENCE [LARGE SCALE GENOMIC DNA]</scope>
    <source>
        <strain evidence="2 5">NBRC 110514</strain>
    </source>
</reference>
<reference evidence="3 4" key="1">
    <citation type="submission" date="2018-10" db="EMBL/GenBank/DDBJ databases">
        <title>GWAS and RNA-Seq identify cryptic mechanisms of antimicrobial resistance in Acinetobacter baumannii.</title>
        <authorList>
            <person name="Sahl J.W."/>
        </authorList>
    </citation>
    <scope>NUCLEOTIDE SEQUENCE [LARGE SCALE GENOMIC DNA]</scope>
    <source>
        <strain evidence="3 4">TG41884</strain>
    </source>
</reference>
<evidence type="ECO:0000256" key="1">
    <source>
        <dbReference type="SAM" id="Phobius"/>
    </source>
</evidence>
<name>A0A3R9QPS9_ACIPI</name>
<dbReference type="EMBL" id="RFEW01000019">
    <property type="protein sequence ID" value="RSO55546.1"/>
    <property type="molecule type" value="Genomic_DNA"/>
</dbReference>
<accession>A0A3R9QPS9</accession>
<protein>
    <submittedName>
        <fullName evidence="2">Uncharacterized protein</fullName>
    </submittedName>
</protein>
<evidence type="ECO:0000313" key="5">
    <source>
        <dbReference type="Proteomes" id="UP000317717"/>
    </source>
</evidence>
<organism evidence="2 5">
    <name type="scientific">Acinetobacter pittii</name>
    <name type="common">Acinetobacter genomosp. 3</name>
    <dbReference type="NCBI Taxonomy" id="48296"/>
    <lineage>
        <taxon>Bacteria</taxon>
        <taxon>Pseudomonadati</taxon>
        <taxon>Pseudomonadota</taxon>
        <taxon>Gammaproteobacteria</taxon>
        <taxon>Moraxellales</taxon>
        <taxon>Moraxellaceae</taxon>
        <taxon>Acinetobacter</taxon>
        <taxon>Acinetobacter calcoaceticus/baumannii complex</taxon>
    </lineage>
</organism>
<gene>
    <name evidence="3" type="ORF">EA752_17475</name>
    <name evidence="2" type="ORF">PA3_28500</name>
</gene>
<evidence type="ECO:0000313" key="3">
    <source>
        <dbReference type="EMBL" id="RSO55546.1"/>
    </source>
</evidence>
<evidence type="ECO:0000313" key="4">
    <source>
        <dbReference type="Proteomes" id="UP000271320"/>
    </source>
</evidence>
<feature type="transmembrane region" description="Helical" evidence="1">
    <location>
        <begin position="44"/>
        <end position="64"/>
    </location>
</feature>
<proteinExistence type="predicted"/>
<sequence length="65" mass="7631">MVSKTLCAYKLKPNSIKIDILNRDVKIKHYLVTTCLKIINRNQYFNIFIILKTSFIFSILKAIII</sequence>
<evidence type="ECO:0000313" key="2">
    <source>
        <dbReference type="EMBL" id="GEA68692.1"/>
    </source>
</evidence>
<keyword evidence="1" id="KW-1133">Transmembrane helix</keyword>
<dbReference type="Proteomes" id="UP000271320">
    <property type="component" value="Unassembled WGS sequence"/>
</dbReference>
<dbReference type="AlphaFoldDB" id="A0A3R9QPS9"/>
<dbReference type="Proteomes" id="UP000317717">
    <property type="component" value="Unassembled WGS sequence"/>
</dbReference>
<keyword evidence="1" id="KW-0472">Membrane</keyword>